<keyword evidence="2 5" id="KW-0812">Transmembrane</keyword>
<dbReference type="EMBL" id="JBHSFI010000003">
    <property type="protein sequence ID" value="MFC4627928.1"/>
    <property type="molecule type" value="Genomic_DNA"/>
</dbReference>
<keyword evidence="3 5" id="KW-1133">Transmembrane helix</keyword>
<evidence type="ECO:0000256" key="1">
    <source>
        <dbReference type="ARBA" id="ARBA00004141"/>
    </source>
</evidence>
<organism evidence="6 7">
    <name type="scientific">Promicromonospora alba</name>
    <dbReference type="NCBI Taxonomy" id="1616110"/>
    <lineage>
        <taxon>Bacteria</taxon>
        <taxon>Bacillati</taxon>
        <taxon>Actinomycetota</taxon>
        <taxon>Actinomycetes</taxon>
        <taxon>Micrococcales</taxon>
        <taxon>Promicromonosporaceae</taxon>
        <taxon>Promicromonospora</taxon>
    </lineage>
</organism>
<feature type="transmembrane region" description="Helical" evidence="5">
    <location>
        <begin position="33"/>
        <end position="59"/>
    </location>
</feature>
<protein>
    <submittedName>
        <fullName evidence="6">DUF4870 domain-containing protein</fullName>
    </submittedName>
</protein>
<evidence type="ECO:0000313" key="7">
    <source>
        <dbReference type="Proteomes" id="UP001596011"/>
    </source>
</evidence>
<accession>A0ABV9HD91</accession>
<dbReference type="Proteomes" id="UP001596011">
    <property type="component" value="Unassembled WGS sequence"/>
</dbReference>
<evidence type="ECO:0000313" key="6">
    <source>
        <dbReference type="EMBL" id="MFC4627928.1"/>
    </source>
</evidence>
<evidence type="ECO:0000256" key="3">
    <source>
        <dbReference type="ARBA" id="ARBA00022989"/>
    </source>
</evidence>
<gene>
    <name evidence="6" type="ORF">ACFO6V_06780</name>
</gene>
<feature type="transmembrane region" description="Helical" evidence="5">
    <location>
        <begin position="79"/>
        <end position="101"/>
    </location>
</feature>
<dbReference type="InterPro" id="IPR019109">
    <property type="entry name" value="MamF_MmsF"/>
</dbReference>
<dbReference type="Pfam" id="PF09685">
    <property type="entry name" value="MamF_MmsF"/>
    <property type="match status" value="1"/>
</dbReference>
<keyword evidence="7" id="KW-1185">Reference proteome</keyword>
<evidence type="ECO:0000256" key="5">
    <source>
        <dbReference type="SAM" id="Phobius"/>
    </source>
</evidence>
<feature type="transmembrane region" description="Helical" evidence="5">
    <location>
        <begin position="113"/>
        <end position="136"/>
    </location>
</feature>
<evidence type="ECO:0000256" key="4">
    <source>
        <dbReference type="ARBA" id="ARBA00023136"/>
    </source>
</evidence>
<comment type="subcellular location">
    <subcellularLocation>
        <location evidence="1">Membrane</location>
        <topology evidence="1">Multi-pass membrane protein</topology>
    </subcellularLocation>
</comment>
<reference evidence="7" key="1">
    <citation type="journal article" date="2019" name="Int. J. Syst. Evol. Microbiol.">
        <title>The Global Catalogue of Microorganisms (GCM) 10K type strain sequencing project: providing services to taxonomists for standard genome sequencing and annotation.</title>
        <authorList>
            <consortium name="The Broad Institute Genomics Platform"/>
            <consortium name="The Broad Institute Genome Sequencing Center for Infectious Disease"/>
            <person name="Wu L."/>
            <person name="Ma J."/>
        </authorList>
    </citation>
    <scope>NUCLEOTIDE SEQUENCE [LARGE SCALE GENOMIC DNA]</scope>
    <source>
        <strain evidence="7">CCUG 42722</strain>
    </source>
</reference>
<proteinExistence type="predicted"/>
<comment type="caution">
    <text evidence="6">The sequence shown here is derived from an EMBL/GenBank/DDBJ whole genome shotgun (WGS) entry which is preliminary data.</text>
</comment>
<keyword evidence="4 5" id="KW-0472">Membrane</keyword>
<dbReference type="RefSeq" id="WP_377133533.1">
    <property type="nucleotide sequence ID" value="NZ_JBHSFI010000003.1"/>
</dbReference>
<evidence type="ECO:0000256" key="2">
    <source>
        <dbReference type="ARBA" id="ARBA00022692"/>
    </source>
</evidence>
<sequence length="163" mass="16966">MTTPGPDARQPATAPLHPQAQYLPVPPTGAASYALGFLAFIGIPFLSILVAGIVMAAMYPSAKSRGGLAAENARRAANWGITAALIAAATLVTHFVLLFTMTGTPLADGFYPLGIPITIFGATFVVHLVVIICGLVKANRRELFSNPLAIPFIRSAQPTPNAA</sequence>
<name>A0ABV9HD91_9MICO</name>